<evidence type="ECO:0000256" key="2">
    <source>
        <dbReference type="SAM" id="Phobius"/>
    </source>
</evidence>
<keyword evidence="2" id="KW-0472">Membrane</keyword>
<keyword evidence="2" id="KW-0812">Transmembrane</keyword>
<feature type="region of interest" description="Disordered" evidence="1">
    <location>
        <begin position="463"/>
        <end position="545"/>
    </location>
</feature>
<name>D8TVT4_VOLCA</name>
<dbReference type="InParanoid" id="D8TVT4"/>
<dbReference type="GeneID" id="9617808"/>
<gene>
    <name evidence="3" type="ORF">VOLCADRAFT_90950</name>
</gene>
<dbReference type="EMBL" id="GL378340">
    <property type="protein sequence ID" value="EFJ48250.1"/>
    <property type="molecule type" value="Genomic_DNA"/>
</dbReference>
<reference evidence="3 4" key="1">
    <citation type="journal article" date="2010" name="Science">
        <title>Genomic analysis of organismal complexity in the multicellular green alga Volvox carteri.</title>
        <authorList>
            <person name="Prochnik S.E."/>
            <person name="Umen J."/>
            <person name="Nedelcu A.M."/>
            <person name="Hallmann A."/>
            <person name="Miller S.M."/>
            <person name="Nishii I."/>
            <person name="Ferris P."/>
            <person name="Kuo A."/>
            <person name="Mitros T."/>
            <person name="Fritz-Laylin L.K."/>
            <person name="Hellsten U."/>
            <person name="Chapman J."/>
            <person name="Simakov O."/>
            <person name="Rensing S.A."/>
            <person name="Terry A."/>
            <person name="Pangilinan J."/>
            <person name="Kapitonov V."/>
            <person name="Jurka J."/>
            <person name="Salamov A."/>
            <person name="Shapiro H."/>
            <person name="Schmutz J."/>
            <person name="Grimwood J."/>
            <person name="Lindquist E."/>
            <person name="Lucas S."/>
            <person name="Grigoriev I.V."/>
            <person name="Schmitt R."/>
            <person name="Kirk D."/>
            <person name="Rokhsar D.S."/>
        </authorList>
    </citation>
    <scope>NUCLEOTIDE SEQUENCE [LARGE SCALE GENOMIC DNA]</scope>
    <source>
        <strain evidence="4">f. Nagariensis / Eve</strain>
    </source>
</reference>
<accession>D8TVT4</accession>
<feature type="transmembrane region" description="Helical" evidence="2">
    <location>
        <begin position="29"/>
        <end position="52"/>
    </location>
</feature>
<feature type="compositionally biased region" description="Low complexity" evidence="1">
    <location>
        <begin position="517"/>
        <end position="534"/>
    </location>
</feature>
<dbReference type="STRING" id="3068.D8TVT4"/>
<dbReference type="Proteomes" id="UP000001058">
    <property type="component" value="Unassembled WGS sequence"/>
</dbReference>
<proteinExistence type="predicted"/>
<sequence>MAEDSDLGSQLGPLAFCERLPVPILSSTFNLLAVLALPHLLYAFVWLTPGVWRRAFGKKSVPVFAWLGAAGKVLQFSNVFLWAWSSQPSGVCLRHPMTTWQVLLALTLVVYGQIIDFLDSTYNLIWIPEANDLLDKTAELLERAFELALRSRLKQHSGIHVDVRSTAWGLLEGKFGGMTVRGYNWRTPLALTAEQLTVDVGELILDYQKLVWQQTVALKNIPQGSVAFTLTSQDLANFMVHPIMVAAAARAVKGHSFAFDRNTASVRLDPPTGRGVITYEGTWAGDGRRYAVTMSTPPPAPPPAAAAARGNGGIATVAASSNTLEQLTVSARRVVPASKSTTGSFASVGSADEPLATAARTTVTAAEATVVGRSGSAGRVVQTLTVAPAALPYGAAVAADAGAGAVALSAASAGSMDDPDVDAGAEVVAEGLRRFFSSLVINLQGIELRNPVLLVQQIPGPSGATGARAGAVRGGGFTASPSQSPPRQRLRSAARPTPTPTAHTPAAMAMGKLPPTSSASASSSSSSRTTAGAGVEAGTGPGPTPGRLDLVPALLTITMKVAILQLPPLDMKF</sequence>
<keyword evidence="2" id="KW-1133">Transmembrane helix</keyword>
<keyword evidence="4" id="KW-1185">Reference proteome</keyword>
<dbReference type="RefSeq" id="XP_002950504.1">
    <property type="nucleotide sequence ID" value="XM_002950458.1"/>
</dbReference>
<evidence type="ECO:0000313" key="4">
    <source>
        <dbReference type="Proteomes" id="UP000001058"/>
    </source>
</evidence>
<dbReference type="eggNOG" id="ENOG502SDWV">
    <property type="taxonomic scope" value="Eukaryota"/>
</dbReference>
<dbReference type="KEGG" id="vcn:VOLCADRAFT_90950"/>
<organism evidence="4">
    <name type="scientific">Volvox carteri f. nagariensis</name>
    <dbReference type="NCBI Taxonomy" id="3068"/>
    <lineage>
        <taxon>Eukaryota</taxon>
        <taxon>Viridiplantae</taxon>
        <taxon>Chlorophyta</taxon>
        <taxon>core chlorophytes</taxon>
        <taxon>Chlorophyceae</taxon>
        <taxon>CS clade</taxon>
        <taxon>Chlamydomonadales</taxon>
        <taxon>Volvocaceae</taxon>
        <taxon>Volvox</taxon>
    </lineage>
</organism>
<feature type="transmembrane region" description="Helical" evidence="2">
    <location>
        <begin position="64"/>
        <end position="84"/>
    </location>
</feature>
<evidence type="ECO:0000256" key="1">
    <source>
        <dbReference type="SAM" id="MobiDB-lite"/>
    </source>
</evidence>
<dbReference type="OrthoDB" id="534295at2759"/>
<dbReference type="AlphaFoldDB" id="D8TVT4"/>
<evidence type="ECO:0000313" key="3">
    <source>
        <dbReference type="EMBL" id="EFJ48250.1"/>
    </source>
</evidence>
<protein>
    <submittedName>
        <fullName evidence="3">Uncharacterized protein</fullName>
    </submittedName>
</protein>
<feature type="compositionally biased region" description="Low complexity" evidence="1">
    <location>
        <begin position="493"/>
        <end position="509"/>
    </location>
</feature>